<evidence type="ECO:0000313" key="3">
    <source>
        <dbReference type="Proteomes" id="UP000603457"/>
    </source>
</evidence>
<dbReference type="RefSeq" id="WP_190970112.1">
    <property type="nucleotide sequence ID" value="NZ_JACJTB010000043.1"/>
</dbReference>
<feature type="compositionally biased region" description="Basic and acidic residues" evidence="1">
    <location>
        <begin position="839"/>
        <end position="849"/>
    </location>
</feature>
<sequence length="849" mass="95769">MFDTRHTQINESYLGTADTAIQTSRELSKSLINVLTKITKVILEKLKEAQEASKIAVKVGKDIYNLVPDESTPGAYKWEKVDLTSQSIKSNQETNKVDLTSQSIKSNQETNIVLMPDLLVEGQYTIETEPFTDYQAQTIAARLVEDVPNFNSDYQQTSDNTLKITAYLESDGSAKQIVIYEQNSEGKCTTNLVTGILTPDEKIDVASEPLVKLLPPSADIINNHKDTKDLLFDNGNPDVIKVTASLDNLSVILNEDNQPLNSEIVTTPVNLDYEAEEAAVGFINDIDISNPPDFDSPPDVNYYQSPVVKNYPESVEQTLNEQSETKIQAVESNTSQQLPQDENSENSSSINQEINLSVEIEVDDRFGDDVVNNLQEEIAQSEETIQIQPIVTSNPQFQNQAGEEVNENVNPNQFFAQEPEEQTTNNRKKYAPKFTYQDVEPAAQQWARQVEVPIYQINNKQAREERYNGENKDIAETAIAMLKKYSTLEQDGSRLYRSDTFVIRQEGDTVSIHRRSDELFGWENSLMDFKLNKKEEPKITKKPTEMLPVERQEFLMVAEYLGDNGKLPDLNNADIRDVANSLGSLAPAGTIKTLEVFKQNEMLHTLNNVLIQADKKELTVGEFTIKRSRNPEKNRASLQLFKTTEEKGTQELVRFDLTKTEAGITKEVSKMNISEYDINQIKFIAQNASKLNLEQIFGDEQSTPTAASASKKRVIQAVGDLPVTVHPYIAEEWANMVKHGGPDWGGAMNQGNEEILQRINENNGKLPIADQREMYFKIMTYKATEAQKQGETVVDFVPLKDIMNDLQVWRGEEIRQQYTPTEHIPSSQKQTVAAAPKTKSREVEREVEL</sequence>
<reference evidence="2 3" key="1">
    <citation type="journal article" date="2020" name="ISME J.">
        <title>Comparative genomics reveals insights into cyanobacterial evolution and habitat adaptation.</title>
        <authorList>
            <person name="Chen M.Y."/>
            <person name="Teng W.K."/>
            <person name="Zhao L."/>
            <person name="Hu C.X."/>
            <person name="Zhou Y.K."/>
            <person name="Han B.P."/>
            <person name="Song L.R."/>
            <person name="Shu W.S."/>
        </authorList>
    </citation>
    <scope>NUCLEOTIDE SEQUENCE [LARGE SCALE GENOMIC DNA]</scope>
    <source>
        <strain evidence="2 3">FACHB-130</strain>
    </source>
</reference>
<evidence type="ECO:0000256" key="1">
    <source>
        <dbReference type="SAM" id="MobiDB-lite"/>
    </source>
</evidence>
<feature type="region of interest" description="Disordered" evidence="1">
    <location>
        <begin position="818"/>
        <end position="849"/>
    </location>
</feature>
<feature type="compositionally biased region" description="Polar residues" evidence="1">
    <location>
        <begin position="330"/>
        <end position="341"/>
    </location>
</feature>
<evidence type="ECO:0000313" key="2">
    <source>
        <dbReference type="EMBL" id="MBD2597457.1"/>
    </source>
</evidence>
<dbReference type="Proteomes" id="UP000603457">
    <property type="component" value="Unassembled WGS sequence"/>
</dbReference>
<comment type="caution">
    <text evidence="2">The sequence shown here is derived from an EMBL/GenBank/DDBJ whole genome shotgun (WGS) entry which is preliminary data.</text>
</comment>
<proteinExistence type="predicted"/>
<evidence type="ECO:0008006" key="4">
    <source>
        <dbReference type="Google" id="ProtNLM"/>
    </source>
</evidence>
<name>A0ABR8G2P4_9NOSO</name>
<accession>A0ABR8G2P4</accession>
<gene>
    <name evidence="2" type="ORF">H6G74_24490</name>
</gene>
<dbReference type="EMBL" id="JACJTB010000043">
    <property type="protein sequence ID" value="MBD2597457.1"/>
    <property type="molecule type" value="Genomic_DNA"/>
</dbReference>
<keyword evidence="3" id="KW-1185">Reference proteome</keyword>
<organism evidence="2 3">
    <name type="scientific">Nostoc spongiaeforme FACHB-130</name>
    <dbReference type="NCBI Taxonomy" id="1357510"/>
    <lineage>
        <taxon>Bacteria</taxon>
        <taxon>Bacillati</taxon>
        <taxon>Cyanobacteriota</taxon>
        <taxon>Cyanophyceae</taxon>
        <taxon>Nostocales</taxon>
        <taxon>Nostocaceae</taxon>
        <taxon>Nostoc</taxon>
    </lineage>
</organism>
<protein>
    <recommendedName>
        <fullName evidence="4">Large polyvalent protein-associated domain-containing protein</fullName>
    </recommendedName>
</protein>
<feature type="region of interest" description="Disordered" evidence="1">
    <location>
        <begin position="330"/>
        <end position="351"/>
    </location>
</feature>
<feature type="compositionally biased region" description="Polar residues" evidence="1">
    <location>
        <begin position="818"/>
        <end position="831"/>
    </location>
</feature>